<dbReference type="Proteomes" id="UP000321947">
    <property type="component" value="Unassembled WGS sequence"/>
</dbReference>
<evidence type="ECO:0000313" key="1">
    <source>
        <dbReference type="EMBL" id="TYK21959.1"/>
    </source>
</evidence>
<accession>A0A5D3DF33</accession>
<reference evidence="1 2" key="1">
    <citation type="submission" date="2019-08" db="EMBL/GenBank/DDBJ databases">
        <title>Draft genome sequences of two oriental melons (Cucumis melo L. var makuwa).</title>
        <authorList>
            <person name="Kwon S.-Y."/>
        </authorList>
    </citation>
    <scope>NUCLEOTIDE SEQUENCE [LARGE SCALE GENOMIC DNA]</scope>
    <source>
        <strain evidence="2">cv. Chang Bougi</strain>
        <tissue evidence="1">Leaf</tissue>
    </source>
</reference>
<protein>
    <submittedName>
        <fullName evidence="1">Uncharacterized protein</fullName>
    </submittedName>
</protein>
<gene>
    <name evidence="1" type="ORF">E5676_scaffold543G00050</name>
</gene>
<dbReference type="AlphaFoldDB" id="A0A5D3DF33"/>
<organism evidence="1 2">
    <name type="scientific">Cucumis melo var. makuwa</name>
    <name type="common">Oriental melon</name>
    <dbReference type="NCBI Taxonomy" id="1194695"/>
    <lineage>
        <taxon>Eukaryota</taxon>
        <taxon>Viridiplantae</taxon>
        <taxon>Streptophyta</taxon>
        <taxon>Embryophyta</taxon>
        <taxon>Tracheophyta</taxon>
        <taxon>Spermatophyta</taxon>
        <taxon>Magnoliopsida</taxon>
        <taxon>eudicotyledons</taxon>
        <taxon>Gunneridae</taxon>
        <taxon>Pentapetalae</taxon>
        <taxon>rosids</taxon>
        <taxon>fabids</taxon>
        <taxon>Cucurbitales</taxon>
        <taxon>Cucurbitaceae</taxon>
        <taxon>Benincaseae</taxon>
        <taxon>Cucumis</taxon>
    </lineage>
</organism>
<sequence>MLSQECDDVYAQHVHFAKRCEDKSIKQECPLGEKRKKSRVFIFQVIISAEDFDRTRELSVNPISILKGIKLCMKSKDRCVIKPCDNLLDFKENTELLSRKLICREGIRVMDLGDLDGGAEGWLPLNGSGRLSSFDNERQIEIYNLRRPKKETTNEIEIYSLQ</sequence>
<name>A0A5D3DF33_CUCMM</name>
<evidence type="ECO:0000313" key="2">
    <source>
        <dbReference type="Proteomes" id="UP000321947"/>
    </source>
</evidence>
<comment type="caution">
    <text evidence="1">The sequence shown here is derived from an EMBL/GenBank/DDBJ whole genome shotgun (WGS) entry which is preliminary data.</text>
</comment>
<dbReference type="EMBL" id="SSTD01005259">
    <property type="protein sequence ID" value="TYK21959.1"/>
    <property type="molecule type" value="Genomic_DNA"/>
</dbReference>
<proteinExistence type="predicted"/>